<dbReference type="InterPro" id="IPR003369">
    <property type="entry name" value="TatA/B/E"/>
</dbReference>
<dbReference type="InterPro" id="IPR018448">
    <property type="entry name" value="TatB"/>
</dbReference>
<dbReference type="HAMAP" id="MF_00237">
    <property type="entry name" value="TatB"/>
    <property type="match status" value="1"/>
</dbReference>
<evidence type="ECO:0000256" key="6">
    <source>
        <dbReference type="ARBA" id="ARBA00022989"/>
    </source>
</evidence>
<keyword evidence="8 9" id="KW-0472">Membrane</keyword>
<evidence type="ECO:0000256" key="3">
    <source>
        <dbReference type="ARBA" id="ARBA00022475"/>
    </source>
</evidence>
<keyword evidence="7 9" id="KW-0811">Translocation</keyword>
<keyword evidence="12" id="KW-1185">Reference proteome</keyword>
<accession>A0A432VRP8</accession>
<dbReference type="OrthoDB" id="9816005at2"/>
<dbReference type="GO" id="GO:0008320">
    <property type="term" value="F:protein transmembrane transporter activity"/>
    <property type="evidence" value="ECO:0007669"/>
    <property type="project" value="UniProtKB-UniRule"/>
</dbReference>
<dbReference type="Pfam" id="PF02416">
    <property type="entry name" value="TatA_B_E"/>
    <property type="match status" value="1"/>
</dbReference>
<comment type="function">
    <text evidence="9">Part of the twin-arginine translocation (Tat) system that transports large folded proteins containing a characteristic twin-arginine motif in their signal peptide across membranes. Together with TatC, TatB is part of a receptor directly interacting with Tat signal peptides. TatB may form an oligomeric binding site that transiently accommodates folded Tat precursor proteins before their translocation.</text>
</comment>
<evidence type="ECO:0000256" key="10">
    <source>
        <dbReference type="SAM" id="MobiDB-lite"/>
    </source>
</evidence>
<dbReference type="EMBL" id="PIPJ01000009">
    <property type="protein sequence ID" value="RUO18963.1"/>
    <property type="molecule type" value="Genomic_DNA"/>
</dbReference>
<dbReference type="PANTHER" id="PTHR33162">
    <property type="entry name" value="SEC-INDEPENDENT PROTEIN TRANSLOCASE PROTEIN TATA, CHLOROPLASTIC"/>
    <property type="match status" value="1"/>
</dbReference>
<dbReference type="Gene3D" id="1.20.5.3310">
    <property type="match status" value="1"/>
</dbReference>
<evidence type="ECO:0000313" key="12">
    <source>
        <dbReference type="Proteomes" id="UP000288395"/>
    </source>
</evidence>
<dbReference type="AlphaFoldDB" id="A0A432VRP8"/>
<dbReference type="Proteomes" id="UP000288395">
    <property type="component" value="Unassembled WGS sequence"/>
</dbReference>
<comment type="subcellular location">
    <subcellularLocation>
        <location evidence="9">Cell membrane</location>
        <topology evidence="9">Single-pass membrane protein</topology>
    </subcellularLocation>
    <subcellularLocation>
        <location evidence="1">Membrane</location>
        <topology evidence="1">Single-pass membrane protein</topology>
    </subcellularLocation>
</comment>
<feature type="region of interest" description="Disordered" evidence="10">
    <location>
        <begin position="66"/>
        <end position="119"/>
    </location>
</feature>
<evidence type="ECO:0000256" key="5">
    <source>
        <dbReference type="ARBA" id="ARBA00022927"/>
    </source>
</evidence>
<comment type="similarity">
    <text evidence="9">Belongs to the TatB family.</text>
</comment>
<keyword evidence="5 9" id="KW-0653">Protein transport</keyword>
<keyword evidence="3 9" id="KW-1003">Cell membrane</keyword>
<proteinExistence type="inferred from homology"/>
<dbReference type="RefSeq" id="WP_126768039.1">
    <property type="nucleotide sequence ID" value="NZ_PIPJ01000009.1"/>
</dbReference>
<dbReference type="PANTHER" id="PTHR33162:SF1">
    <property type="entry name" value="SEC-INDEPENDENT PROTEIN TRANSLOCASE PROTEIN TATA, CHLOROPLASTIC"/>
    <property type="match status" value="1"/>
</dbReference>
<evidence type="ECO:0000256" key="7">
    <source>
        <dbReference type="ARBA" id="ARBA00023010"/>
    </source>
</evidence>
<evidence type="ECO:0000256" key="2">
    <source>
        <dbReference type="ARBA" id="ARBA00022448"/>
    </source>
</evidence>
<comment type="subunit">
    <text evidence="9">The Tat system comprises two distinct complexes: a TatABC complex, containing multiple copies of TatA, TatB and TatC subunits, and a separate TatA complex, containing only TatA subunits. Substrates initially bind to the TatABC complex, which probably triggers association of the separate TatA complex to form the active translocon.</text>
</comment>
<evidence type="ECO:0000256" key="9">
    <source>
        <dbReference type="HAMAP-Rule" id="MF_00237"/>
    </source>
</evidence>
<feature type="compositionally biased region" description="Basic and acidic residues" evidence="10">
    <location>
        <begin position="78"/>
        <end position="87"/>
    </location>
</feature>
<dbReference type="GO" id="GO:0043953">
    <property type="term" value="P:protein transport by the Tat complex"/>
    <property type="evidence" value="ECO:0007669"/>
    <property type="project" value="UniProtKB-UniRule"/>
</dbReference>
<dbReference type="PRINTS" id="PR01506">
    <property type="entry name" value="TATBPROTEIN"/>
</dbReference>
<sequence>MFDIGFWELLLIAAIGLLVLGPERLPGAIRSVQRGYAKVKAFGSKMEAELNHELRVKELHEHLKQIESSADMENLSPELKRSMKELEEAAASVRSPYAAKDTDTEAKNNDSEPAGKGDK</sequence>
<gene>
    <name evidence="9" type="primary">tatB</name>
    <name evidence="11" type="ORF">CWE08_10405</name>
</gene>
<evidence type="ECO:0000256" key="4">
    <source>
        <dbReference type="ARBA" id="ARBA00022692"/>
    </source>
</evidence>
<protein>
    <recommendedName>
        <fullName evidence="9">Sec-independent protein translocase protein TatB</fullName>
    </recommendedName>
</protein>
<evidence type="ECO:0000313" key="11">
    <source>
        <dbReference type="EMBL" id="RUO18963.1"/>
    </source>
</evidence>
<dbReference type="NCBIfam" id="TIGR01410">
    <property type="entry name" value="tatB"/>
    <property type="match status" value="1"/>
</dbReference>
<dbReference type="GO" id="GO:0033281">
    <property type="term" value="C:TAT protein transport complex"/>
    <property type="evidence" value="ECO:0007669"/>
    <property type="project" value="UniProtKB-UniRule"/>
</dbReference>
<organism evidence="11 12">
    <name type="scientific">Aliidiomarina iranensis</name>
    <dbReference type="NCBI Taxonomy" id="1434071"/>
    <lineage>
        <taxon>Bacteria</taxon>
        <taxon>Pseudomonadati</taxon>
        <taxon>Pseudomonadota</taxon>
        <taxon>Gammaproteobacteria</taxon>
        <taxon>Alteromonadales</taxon>
        <taxon>Idiomarinaceae</taxon>
        <taxon>Aliidiomarina</taxon>
    </lineage>
</organism>
<name>A0A432VRP8_9GAMM</name>
<keyword evidence="4 9" id="KW-0812">Transmembrane</keyword>
<keyword evidence="2 9" id="KW-0813">Transport</keyword>
<reference evidence="12" key="1">
    <citation type="journal article" date="2018" name="Front. Microbiol.">
        <title>Genome-Based Analysis Reveals the Taxonomy and Diversity of the Family Idiomarinaceae.</title>
        <authorList>
            <person name="Liu Y."/>
            <person name="Lai Q."/>
            <person name="Shao Z."/>
        </authorList>
    </citation>
    <scope>NUCLEOTIDE SEQUENCE [LARGE SCALE GENOMIC DNA]</scope>
    <source>
        <strain evidence="12">GBPy7</strain>
    </source>
</reference>
<evidence type="ECO:0000256" key="8">
    <source>
        <dbReference type="ARBA" id="ARBA00023136"/>
    </source>
</evidence>
<evidence type="ECO:0000256" key="1">
    <source>
        <dbReference type="ARBA" id="ARBA00004167"/>
    </source>
</evidence>
<feature type="compositionally biased region" description="Basic and acidic residues" evidence="10">
    <location>
        <begin position="100"/>
        <end position="119"/>
    </location>
</feature>
<keyword evidence="6 9" id="KW-1133">Transmembrane helix</keyword>
<comment type="caution">
    <text evidence="11">The sequence shown here is derived from an EMBL/GenBank/DDBJ whole genome shotgun (WGS) entry which is preliminary data.</text>
</comment>